<accession>A0A0A0I4F2</accession>
<dbReference type="RefSeq" id="WP_039255852.1">
    <property type="nucleotide sequence ID" value="NZ_JENJ01000046.1"/>
</dbReference>
<comment type="caution">
    <text evidence="1">The sequence shown here is derived from an EMBL/GenBank/DDBJ whole genome shotgun (WGS) entry which is preliminary data.</text>
</comment>
<evidence type="ECO:0008006" key="3">
    <source>
        <dbReference type="Google" id="ProtNLM"/>
    </source>
</evidence>
<dbReference type="Proteomes" id="UP000030012">
    <property type="component" value="Unassembled WGS sequence"/>
</dbReference>
<organism evidence="1 2">
    <name type="scientific">Clostridium novyi A str. 4552</name>
    <dbReference type="NCBI Taxonomy" id="1444289"/>
    <lineage>
        <taxon>Bacteria</taxon>
        <taxon>Bacillati</taxon>
        <taxon>Bacillota</taxon>
        <taxon>Clostridia</taxon>
        <taxon>Eubacteriales</taxon>
        <taxon>Clostridiaceae</taxon>
        <taxon>Clostridium</taxon>
    </lineage>
</organism>
<sequence>MIKSLIAPSKYVQGSGIWSQIHKYIPSTKRNIFMLVDVFIFEKAKKTICKSFEENDFKYTIHKFGGESSTKEVERITKGSGSIMF</sequence>
<dbReference type="SUPFAM" id="SSF56796">
    <property type="entry name" value="Dehydroquinate synthase-like"/>
    <property type="match status" value="1"/>
</dbReference>
<evidence type="ECO:0000313" key="2">
    <source>
        <dbReference type="Proteomes" id="UP000030012"/>
    </source>
</evidence>
<proteinExistence type="predicted"/>
<gene>
    <name evidence="1" type="ORF">Z968_09790</name>
</gene>
<protein>
    <recommendedName>
        <fullName evidence="3">Alcohol dehydrogenase iron-type/glycerol dehydrogenase GldA domain-containing protein</fullName>
    </recommendedName>
</protein>
<dbReference type="AlphaFoldDB" id="A0A0A0I4F2"/>
<dbReference type="EMBL" id="JENJ01000046">
    <property type="protein sequence ID" value="KGM95181.1"/>
    <property type="molecule type" value="Genomic_DNA"/>
</dbReference>
<dbReference type="Gene3D" id="3.40.50.1970">
    <property type="match status" value="1"/>
</dbReference>
<evidence type="ECO:0000313" key="1">
    <source>
        <dbReference type="EMBL" id="KGM95181.1"/>
    </source>
</evidence>
<dbReference type="OrthoDB" id="5198708at2"/>
<reference evidence="1 2" key="1">
    <citation type="submission" date="2014-01" db="EMBL/GenBank/DDBJ databases">
        <title>Plasmidome dynamics in the species complex Clostridium novyi sensu lato converts strains of independent lineages into distinctly different pathogens.</title>
        <authorList>
            <person name="Skarin H."/>
            <person name="Segerman B."/>
        </authorList>
    </citation>
    <scope>NUCLEOTIDE SEQUENCE [LARGE SCALE GENOMIC DNA]</scope>
    <source>
        <strain evidence="1 2">4552</strain>
    </source>
</reference>
<name>A0A0A0I4F2_CLONO</name>